<organism evidence="1 2">
    <name type="scientific">Mixta gaviniae</name>
    <dbReference type="NCBI Taxonomy" id="665914"/>
    <lineage>
        <taxon>Bacteria</taxon>
        <taxon>Pseudomonadati</taxon>
        <taxon>Pseudomonadota</taxon>
        <taxon>Gammaproteobacteria</taxon>
        <taxon>Enterobacterales</taxon>
        <taxon>Erwiniaceae</taxon>
        <taxon>Mixta</taxon>
    </lineage>
</organism>
<sequence length="76" mass="8863">MNNFFGEKKTEDYEQPLNVMLQDARMEERGARAEVMVSRLIVLAWKIRSSQLSHVEAAELLTQEAEKFQNQAEQLH</sequence>
<dbReference type="InterPro" id="IPR020126">
    <property type="entry name" value="DUF2732"/>
</dbReference>
<evidence type="ECO:0000313" key="2">
    <source>
        <dbReference type="Proteomes" id="UP000238365"/>
    </source>
</evidence>
<evidence type="ECO:0000313" key="1">
    <source>
        <dbReference type="EMBL" id="AUX94797.1"/>
    </source>
</evidence>
<dbReference type="KEGG" id="pgz:C2E15_18100"/>
<name>A0A1X1EFY6_9GAMM</name>
<accession>A0A1X1EFY6</accession>
<proteinExistence type="predicted"/>
<protein>
    <recommendedName>
        <fullName evidence="3">DUF2732 domain-containing protein</fullName>
    </recommendedName>
</protein>
<dbReference type="EMBL" id="CP026377">
    <property type="protein sequence ID" value="AUX94797.1"/>
    <property type="molecule type" value="Genomic_DNA"/>
</dbReference>
<keyword evidence="2" id="KW-1185">Reference proteome</keyword>
<evidence type="ECO:0008006" key="3">
    <source>
        <dbReference type="Google" id="ProtNLM"/>
    </source>
</evidence>
<dbReference type="OrthoDB" id="6609152at2"/>
<dbReference type="Pfam" id="PF10809">
    <property type="entry name" value="DUF2732"/>
    <property type="match status" value="1"/>
</dbReference>
<dbReference type="AlphaFoldDB" id="A0A1X1EFY6"/>
<reference evidence="1 2" key="1">
    <citation type="submission" date="2018-01" db="EMBL/GenBank/DDBJ databases">
        <title>Complete and assembled Genome of Pantoea gaviniae DSM22758T.</title>
        <authorList>
            <person name="Stevens M.J.A."/>
            <person name="Zurfluh K."/>
            <person name="Stephan R."/>
        </authorList>
    </citation>
    <scope>NUCLEOTIDE SEQUENCE [LARGE SCALE GENOMIC DNA]</scope>
    <source>
        <strain evidence="1 2">DSM 22758</strain>
    </source>
</reference>
<gene>
    <name evidence="1" type="ORF">C2E15_18100</name>
</gene>
<dbReference type="RefSeq" id="WP_104958605.1">
    <property type="nucleotide sequence ID" value="NZ_CP026377.1"/>
</dbReference>
<dbReference type="Proteomes" id="UP000238365">
    <property type="component" value="Chromosome"/>
</dbReference>